<name>A0ABU3U4J3_9FLAO</name>
<keyword evidence="1" id="KW-0472">Membrane</keyword>
<feature type="transmembrane region" description="Helical" evidence="1">
    <location>
        <begin position="56"/>
        <end position="77"/>
    </location>
</feature>
<comment type="caution">
    <text evidence="2">The sequence shown here is derived from an EMBL/GenBank/DDBJ whole genome shotgun (WGS) entry which is preliminary data.</text>
</comment>
<evidence type="ECO:0008006" key="4">
    <source>
        <dbReference type="Google" id="ProtNLM"/>
    </source>
</evidence>
<evidence type="ECO:0000256" key="1">
    <source>
        <dbReference type="SAM" id="Phobius"/>
    </source>
</evidence>
<dbReference type="EMBL" id="JAWHTF010000001">
    <property type="protein sequence ID" value="MDU8885337.1"/>
    <property type="molecule type" value="Genomic_DNA"/>
</dbReference>
<dbReference type="Proteomes" id="UP001268651">
    <property type="component" value="Unassembled WGS sequence"/>
</dbReference>
<keyword evidence="1" id="KW-1133">Transmembrane helix</keyword>
<proteinExistence type="predicted"/>
<organism evidence="2 3">
    <name type="scientific">Gilvirhabdus luticola</name>
    <dbReference type="NCBI Taxonomy" id="3079858"/>
    <lineage>
        <taxon>Bacteria</taxon>
        <taxon>Pseudomonadati</taxon>
        <taxon>Bacteroidota</taxon>
        <taxon>Flavobacteriia</taxon>
        <taxon>Flavobacteriales</taxon>
        <taxon>Flavobacteriaceae</taxon>
        <taxon>Gilvirhabdus</taxon>
    </lineage>
</organism>
<reference evidence="2 3" key="1">
    <citation type="submission" date="2023-10" db="EMBL/GenBank/DDBJ databases">
        <title>Marimonas sp. nov. isolated from tidal mud flat.</title>
        <authorList>
            <person name="Jaincy N.J."/>
            <person name="Srinivasan S."/>
            <person name="Lee S.-S."/>
        </authorList>
    </citation>
    <scope>NUCLEOTIDE SEQUENCE [LARGE SCALE GENOMIC DNA]</scope>
    <source>
        <strain evidence="2 3">MJ-SS3</strain>
    </source>
</reference>
<keyword evidence="3" id="KW-1185">Reference proteome</keyword>
<protein>
    <recommendedName>
        <fullName evidence="4">DUF502 domain-containing protein</fullName>
    </recommendedName>
</protein>
<feature type="transmembrane region" description="Helical" evidence="1">
    <location>
        <begin position="12"/>
        <end position="36"/>
    </location>
</feature>
<keyword evidence="1" id="KW-0812">Transmembrane</keyword>
<gene>
    <name evidence="2" type="ORF">RXV94_04130</name>
</gene>
<dbReference type="RefSeq" id="WP_316661199.1">
    <property type="nucleotide sequence ID" value="NZ_JAWHTF010000001.1"/>
</dbReference>
<evidence type="ECO:0000313" key="3">
    <source>
        <dbReference type="Proteomes" id="UP001268651"/>
    </source>
</evidence>
<accession>A0ABU3U4J3</accession>
<sequence>MSILKKSTRSMIVGGLFFMVPLLLVLVVTTKIFQIVLPFGRKISNVLDLHSVFGKASVTIVCIILILLICLISGLLIEKGFVKKWSNSVEEKLFIHFPSLQMLKYRLIGDKKSVINELWQAVLVYEDGGYSIAFITESTEKFVTLFFPDAPKIDAGQVKYIPKEEFKYIPITMKEAMSSLYSFGKNMNIEKMVLK</sequence>
<evidence type="ECO:0000313" key="2">
    <source>
        <dbReference type="EMBL" id="MDU8885337.1"/>
    </source>
</evidence>